<dbReference type="InterPro" id="IPR011009">
    <property type="entry name" value="Kinase-like_dom_sf"/>
</dbReference>
<sequence>MAGRRGEDVEQFGQYRLEQLIGRGGMGEVFRAHDTVRDRVVALKRLPAHLAADATFQARFRRESALASRLSEPHIVPIHDFGEIDGRLYLDMRLVTGQDLGEILAAGGALAPDRAVAIISQIAGALDAAHADGLVHRDIKPSNVLVTGPAGREFVYLVDFGIARALDDSAGAPVTDTGTTVGTLEYMAPERFLGEGVDHRADVYSLTCLLYETLTGHKPFRGDGLPALMHAHLQRDPPVPSREHPTVPVTFDSVVARGMAKEPDDRYPTAGALADAAVAALAGHAAVDTRTVPVGRPPVREDATARLPRQDQLPRTRSELPLAPGGPGPGDTPPASPHRRRGLLAGVAAAVVLVVAAAVSVPLLTAGDPTTGTAGGSPGTGSATTTELTRPASLAGGDPQADQELWDSLRNAGAADGLCSYVDPALPGVRSSLACETADPELDQPVRYDSHAGPREAQAAVADAHSRLGGDPGTCDTGGTFLGEQSSRYMACGILESADSTATSVYLISWSDPGLPITATLVDDDAASAWAWFADHDTL</sequence>
<evidence type="ECO:0000256" key="7">
    <source>
        <dbReference type="PROSITE-ProRule" id="PRU10141"/>
    </source>
</evidence>
<reference evidence="11" key="1">
    <citation type="journal article" date="2019" name="Int. J. Syst. Evol. Microbiol.">
        <title>The Global Catalogue of Microorganisms (GCM) 10K type strain sequencing project: providing services to taxonomists for standard genome sequencing and annotation.</title>
        <authorList>
            <consortium name="The Broad Institute Genomics Platform"/>
            <consortium name="The Broad Institute Genome Sequencing Center for Infectious Disease"/>
            <person name="Wu L."/>
            <person name="Ma J."/>
        </authorList>
    </citation>
    <scope>NUCLEOTIDE SEQUENCE [LARGE SCALE GENOMIC DNA]</scope>
    <source>
        <strain evidence="11">JCM 17906</strain>
    </source>
</reference>
<gene>
    <name evidence="10" type="ORF">GCM10023175_32380</name>
</gene>
<dbReference type="PANTHER" id="PTHR43289">
    <property type="entry name" value="MITOGEN-ACTIVATED PROTEIN KINASE KINASE KINASE 20-RELATED"/>
    <property type="match status" value="1"/>
</dbReference>
<dbReference type="CDD" id="cd14014">
    <property type="entry name" value="STKc_PknB_like"/>
    <property type="match status" value="1"/>
</dbReference>
<feature type="compositionally biased region" description="Pro residues" evidence="8">
    <location>
        <begin position="324"/>
        <end position="336"/>
    </location>
</feature>
<evidence type="ECO:0000259" key="9">
    <source>
        <dbReference type="PROSITE" id="PS50011"/>
    </source>
</evidence>
<comment type="caution">
    <text evidence="10">The sequence shown here is derived from an EMBL/GenBank/DDBJ whole genome shotgun (WGS) entry which is preliminary data.</text>
</comment>
<keyword evidence="4 7" id="KW-0547">Nucleotide-binding</keyword>
<dbReference type="SUPFAM" id="SSF56112">
    <property type="entry name" value="Protein kinase-like (PK-like)"/>
    <property type="match status" value="1"/>
</dbReference>
<keyword evidence="11" id="KW-1185">Reference proteome</keyword>
<name>A0ABP8RUL9_9PSEU</name>
<keyword evidence="2" id="KW-0723">Serine/threonine-protein kinase</keyword>
<evidence type="ECO:0000256" key="1">
    <source>
        <dbReference type="ARBA" id="ARBA00012513"/>
    </source>
</evidence>
<keyword evidence="5 10" id="KW-0418">Kinase</keyword>
<evidence type="ECO:0000256" key="4">
    <source>
        <dbReference type="ARBA" id="ARBA00022741"/>
    </source>
</evidence>
<dbReference type="PROSITE" id="PS00108">
    <property type="entry name" value="PROTEIN_KINASE_ST"/>
    <property type="match status" value="1"/>
</dbReference>
<dbReference type="InterPro" id="IPR000719">
    <property type="entry name" value="Prot_kinase_dom"/>
</dbReference>
<organism evidence="10 11">
    <name type="scientific">Pseudonocardia xishanensis</name>
    <dbReference type="NCBI Taxonomy" id="630995"/>
    <lineage>
        <taxon>Bacteria</taxon>
        <taxon>Bacillati</taxon>
        <taxon>Actinomycetota</taxon>
        <taxon>Actinomycetes</taxon>
        <taxon>Pseudonocardiales</taxon>
        <taxon>Pseudonocardiaceae</taxon>
        <taxon>Pseudonocardia</taxon>
    </lineage>
</organism>
<dbReference type="SMART" id="SM00220">
    <property type="entry name" value="S_TKc"/>
    <property type="match status" value="1"/>
</dbReference>
<evidence type="ECO:0000313" key="11">
    <source>
        <dbReference type="Proteomes" id="UP001501598"/>
    </source>
</evidence>
<dbReference type="EC" id="2.7.11.1" evidence="1"/>
<dbReference type="GO" id="GO:0016301">
    <property type="term" value="F:kinase activity"/>
    <property type="evidence" value="ECO:0007669"/>
    <property type="project" value="UniProtKB-KW"/>
</dbReference>
<dbReference type="RefSeq" id="WP_345418448.1">
    <property type="nucleotide sequence ID" value="NZ_BAABGT010000038.1"/>
</dbReference>
<dbReference type="PROSITE" id="PS00107">
    <property type="entry name" value="PROTEIN_KINASE_ATP"/>
    <property type="match status" value="1"/>
</dbReference>
<feature type="binding site" evidence="7">
    <location>
        <position position="44"/>
    </location>
    <ligand>
        <name>ATP</name>
        <dbReference type="ChEBI" id="CHEBI:30616"/>
    </ligand>
</feature>
<keyword evidence="3" id="KW-0808">Transferase</keyword>
<feature type="compositionally biased region" description="Basic and acidic residues" evidence="8">
    <location>
        <begin position="298"/>
        <end position="318"/>
    </location>
</feature>
<keyword evidence="6 7" id="KW-0067">ATP-binding</keyword>
<dbReference type="InterPro" id="IPR008271">
    <property type="entry name" value="Ser/Thr_kinase_AS"/>
</dbReference>
<dbReference type="Proteomes" id="UP001501598">
    <property type="component" value="Unassembled WGS sequence"/>
</dbReference>
<dbReference type="Gene3D" id="3.30.200.20">
    <property type="entry name" value="Phosphorylase Kinase, domain 1"/>
    <property type="match status" value="1"/>
</dbReference>
<dbReference type="InterPro" id="IPR017441">
    <property type="entry name" value="Protein_kinase_ATP_BS"/>
</dbReference>
<protein>
    <recommendedName>
        <fullName evidence="1">non-specific serine/threonine protein kinase</fullName>
        <ecNumber evidence="1">2.7.11.1</ecNumber>
    </recommendedName>
</protein>
<dbReference type="PANTHER" id="PTHR43289:SF6">
    <property type="entry name" value="SERINE_THREONINE-PROTEIN KINASE NEKL-3"/>
    <property type="match status" value="1"/>
</dbReference>
<evidence type="ECO:0000256" key="2">
    <source>
        <dbReference type="ARBA" id="ARBA00022527"/>
    </source>
</evidence>
<dbReference type="Gene3D" id="1.10.510.10">
    <property type="entry name" value="Transferase(Phosphotransferase) domain 1"/>
    <property type="match status" value="1"/>
</dbReference>
<feature type="domain" description="Protein kinase" evidence="9">
    <location>
        <begin position="15"/>
        <end position="287"/>
    </location>
</feature>
<feature type="region of interest" description="Disordered" evidence="8">
    <location>
        <begin position="365"/>
        <end position="402"/>
    </location>
</feature>
<feature type="region of interest" description="Disordered" evidence="8">
    <location>
        <begin position="289"/>
        <end position="339"/>
    </location>
</feature>
<evidence type="ECO:0000313" key="10">
    <source>
        <dbReference type="EMBL" id="GAA4547668.1"/>
    </source>
</evidence>
<evidence type="ECO:0000256" key="3">
    <source>
        <dbReference type="ARBA" id="ARBA00022679"/>
    </source>
</evidence>
<dbReference type="Pfam" id="PF00069">
    <property type="entry name" value="Pkinase"/>
    <property type="match status" value="1"/>
</dbReference>
<proteinExistence type="predicted"/>
<evidence type="ECO:0000256" key="5">
    <source>
        <dbReference type="ARBA" id="ARBA00022777"/>
    </source>
</evidence>
<accession>A0ABP8RUL9</accession>
<evidence type="ECO:0000256" key="8">
    <source>
        <dbReference type="SAM" id="MobiDB-lite"/>
    </source>
</evidence>
<evidence type="ECO:0000256" key="6">
    <source>
        <dbReference type="ARBA" id="ARBA00022840"/>
    </source>
</evidence>
<dbReference type="EMBL" id="BAABGT010000038">
    <property type="protein sequence ID" value="GAA4547668.1"/>
    <property type="molecule type" value="Genomic_DNA"/>
</dbReference>
<dbReference type="PROSITE" id="PS50011">
    <property type="entry name" value="PROTEIN_KINASE_DOM"/>
    <property type="match status" value="1"/>
</dbReference>